<dbReference type="Proteomes" id="UP000004061">
    <property type="component" value="Unassembled WGS sequence"/>
</dbReference>
<gene>
    <name evidence="4" type="ORF">AmaxDRAFT_1330</name>
    <name evidence="3" type="ORF">AmaxDRAFT_3828</name>
    <name evidence="2" type="ORF">AmaxDRAFT_5307</name>
</gene>
<evidence type="ECO:0000256" key="1">
    <source>
        <dbReference type="SAM" id="MobiDB-lite"/>
    </source>
</evidence>
<organism evidence="4 5">
    <name type="scientific">Limnospira maxima CS-328</name>
    <dbReference type="NCBI Taxonomy" id="513049"/>
    <lineage>
        <taxon>Bacteria</taxon>
        <taxon>Bacillati</taxon>
        <taxon>Cyanobacteriota</taxon>
        <taxon>Cyanophyceae</taxon>
        <taxon>Oscillatoriophycideae</taxon>
        <taxon>Oscillatoriales</taxon>
        <taxon>Sirenicapillariaceae</taxon>
        <taxon>Limnospira</taxon>
    </lineage>
</organism>
<dbReference type="EMBL" id="ABYK01000007">
    <property type="protein sequence ID" value="EDZ95935.1"/>
    <property type="molecule type" value="Genomic_DNA"/>
</dbReference>
<dbReference type="AlphaFoldDB" id="B5VXT8"/>
<dbReference type="EMBL" id="ABYK01000077">
    <property type="protein sequence ID" value="EDZ91929.1"/>
    <property type="molecule type" value="Genomic_DNA"/>
</dbReference>
<name>B5VXT8_LIMMA</name>
<proteinExistence type="predicted"/>
<feature type="region of interest" description="Disordered" evidence="1">
    <location>
        <begin position="1"/>
        <end position="153"/>
    </location>
</feature>
<feature type="compositionally biased region" description="Basic and acidic residues" evidence="1">
    <location>
        <begin position="70"/>
        <end position="113"/>
    </location>
</feature>
<evidence type="ECO:0000313" key="5">
    <source>
        <dbReference type="Proteomes" id="UP000004061"/>
    </source>
</evidence>
<keyword evidence="5" id="KW-1185">Reference proteome</keyword>
<feature type="compositionally biased region" description="Basic and acidic residues" evidence="1">
    <location>
        <begin position="138"/>
        <end position="150"/>
    </location>
</feature>
<evidence type="ECO:0000313" key="2">
    <source>
        <dbReference type="EMBL" id="EDZ91929.1"/>
    </source>
</evidence>
<protein>
    <submittedName>
        <fullName evidence="4">Uncharacterized protein</fullName>
    </submittedName>
</protein>
<sequence>MVKDSIRSSTPKNVGRSGGVSSGLAGDLGDQTSSAMDFGRGLPYARERDRAGIPGLVNPWDPITRVPRGIKPEDHGRWKREDDEQRIDEEYRRRDVKKEATVKEPPNRDEPKGGKKPKGGSSGGGGSGRSFGGPNSGDKIDDDKGRRPDDSSGEWLEELERALEFREYSWDCRLFMVYMHYPDGTWDMGTSNPVTYNHSFDLVTPDEFPSRRNLEYIVNRNGNITEGTTRLFPRSWWSEYTISIYESEGGEHICSFNKFVLSQVGARRGQIYGIQAMGNNIKSFVGIVKNLRNRTVYYEQRYSGNWSNPIRRTGPARFASDVIQSYGRSWAATHYLHGYPLGYRYIFKNLGIHPISIDTSTSSDRYIYRNPTETCNWEEIIPRKIRRIWIPDMNEECCGMIRRIYEFLDPESFPAEMPEKITVNAENTENRIKRINTLPEWLMYRFDIDDERWGEFEVKVEIDDVNLMTKAEEKAEIKLPNLAESIAEIFGMVMEIAISHQVTQNAVLTALHEAGLAHAAAFKAGREVSEIIDYLGFATEEKYETIKTAFTPEADNFEELLEPNESKIKITNQKDAKETLQTTLNQIQ</sequence>
<reference evidence="4 5" key="2">
    <citation type="journal article" date="2011" name="Appl. Environ. Microbiol.">
        <title>Contribution of a Sodium Ion Gradient to Energy Conservation during Fermentation in the Cyanobacterium Arthrospira (Spirulina) maxima CS-328.</title>
        <authorList>
            <person name="Carrieri D."/>
            <person name="Ananyev G."/>
            <person name="Lenz O."/>
            <person name="Bryant D.A."/>
            <person name="Dismukes G.C."/>
        </authorList>
    </citation>
    <scope>NUCLEOTIDE SEQUENCE [LARGE SCALE GENOMIC DNA]</scope>
    <source>
        <strain evidence="4 5">CS-328</strain>
    </source>
</reference>
<evidence type="ECO:0000313" key="3">
    <source>
        <dbReference type="EMBL" id="EDZ93440.1"/>
    </source>
</evidence>
<dbReference type="RefSeq" id="WP_006668641.1">
    <property type="nucleotide sequence ID" value="NZ_ABYK01000007.1"/>
</dbReference>
<feature type="compositionally biased region" description="Gly residues" evidence="1">
    <location>
        <begin position="120"/>
        <end position="135"/>
    </location>
</feature>
<evidence type="ECO:0000313" key="4">
    <source>
        <dbReference type="EMBL" id="EDZ95935.1"/>
    </source>
</evidence>
<accession>B5VXT8</accession>
<reference evidence="4" key="1">
    <citation type="submission" date="2008-10" db="EMBL/GenBank/DDBJ databases">
        <authorList>
            <consortium name="US DOE Joint Genome Institute (JGI-PGF)"/>
            <person name="Lucas S."/>
            <person name="Copeland A."/>
            <person name="Lapidus A."/>
            <person name="Glavina del Rio T."/>
            <person name="Tice H."/>
            <person name="Bruce D."/>
            <person name="Goodwin L."/>
            <person name="Pitluck S."/>
            <person name="Larimer F."/>
            <person name="Land M.L."/>
            <person name="Hauser L."/>
            <person name="Bryant D.A."/>
        </authorList>
    </citation>
    <scope>NUCLEOTIDE SEQUENCE</scope>
    <source>
        <strain evidence="4">CS-328</strain>
    </source>
</reference>
<comment type="caution">
    <text evidence="4">The sequence shown here is derived from an EMBL/GenBank/DDBJ whole genome shotgun (WGS) entry which is preliminary data.</text>
</comment>
<dbReference type="EMBL" id="ABYK01000032">
    <property type="protein sequence ID" value="EDZ93440.1"/>
    <property type="molecule type" value="Genomic_DNA"/>
</dbReference>